<dbReference type="OrthoDB" id="1938591at2759"/>
<dbReference type="Pfam" id="PF01388">
    <property type="entry name" value="ARID"/>
    <property type="match status" value="1"/>
</dbReference>
<feature type="region of interest" description="Disordered" evidence="4">
    <location>
        <begin position="720"/>
        <end position="853"/>
    </location>
</feature>
<feature type="compositionally biased region" description="Low complexity" evidence="4">
    <location>
        <begin position="650"/>
        <end position="671"/>
    </location>
</feature>
<dbReference type="GO" id="GO:0006357">
    <property type="term" value="P:regulation of transcription by RNA polymerase II"/>
    <property type="evidence" value="ECO:0007669"/>
    <property type="project" value="TreeGrafter"/>
</dbReference>
<evidence type="ECO:0000313" key="6">
    <source>
        <dbReference type="Proteomes" id="UP000694844"/>
    </source>
</evidence>
<dbReference type="GeneID" id="111099426"/>
<feature type="compositionally biased region" description="Basic and acidic residues" evidence="4">
    <location>
        <begin position="830"/>
        <end position="843"/>
    </location>
</feature>
<feature type="compositionally biased region" description="Basic and acidic residues" evidence="4">
    <location>
        <begin position="397"/>
        <end position="415"/>
    </location>
</feature>
<dbReference type="GO" id="GO:0000976">
    <property type="term" value="F:transcription cis-regulatory region binding"/>
    <property type="evidence" value="ECO:0007669"/>
    <property type="project" value="TreeGrafter"/>
</dbReference>
<dbReference type="CDD" id="cd16869">
    <property type="entry name" value="ARID_ARID5"/>
    <property type="match status" value="1"/>
</dbReference>
<accession>A0A8B8A6Y2</accession>
<reference evidence="7" key="1">
    <citation type="submission" date="2025-08" db="UniProtKB">
        <authorList>
            <consortium name="RefSeq"/>
        </authorList>
    </citation>
    <scope>IDENTIFICATION</scope>
    <source>
        <tissue evidence="7">Whole sample</tissue>
    </source>
</reference>
<evidence type="ECO:0000256" key="3">
    <source>
        <dbReference type="ARBA" id="ARBA00023242"/>
    </source>
</evidence>
<evidence type="ECO:0000256" key="1">
    <source>
        <dbReference type="ARBA" id="ARBA00023015"/>
    </source>
</evidence>
<dbReference type="KEGG" id="cvn:111099426"/>
<evidence type="ECO:0000256" key="4">
    <source>
        <dbReference type="SAM" id="MobiDB-lite"/>
    </source>
</evidence>
<gene>
    <name evidence="7" type="primary">LOC111099426</name>
</gene>
<keyword evidence="1" id="KW-0805">Transcription regulation</keyword>
<feature type="domain" description="ARID" evidence="5">
    <location>
        <begin position="299"/>
        <end position="391"/>
    </location>
</feature>
<dbReference type="SUPFAM" id="SSF46774">
    <property type="entry name" value="ARID-like"/>
    <property type="match status" value="1"/>
</dbReference>
<dbReference type="GO" id="GO:0005634">
    <property type="term" value="C:nucleus"/>
    <property type="evidence" value="ECO:0007669"/>
    <property type="project" value="TreeGrafter"/>
</dbReference>
<keyword evidence="6" id="KW-1185">Reference proteome</keyword>
<evidence type="ECO:0000259" key="5">
    <source>
        <dbReference type="PROSITE" id="PS51011"/>
    </source>
</evidence>
<dbReference type="InterPro" id="IPR001606">
    <property type="entry name" value="ARID_dom"/>
</dbReference>
<organism evidence="6 7">
    <name type="scientific">Crassostrea virginica</name>
    <name type="common">Eastern oyster</name>
    <dbReference type="NCBI Taxonomy" id="6565"/>
    <lineage>
        <taxon>Eukaryota</taxon>
        <taxon>Metazoa</taxon>
        <taxon>Spiralia</taxon>
        <taxon>Lophotrochozoa</taxon>
        <taxon>Mollusca</taxon>
        <taxon>Bivalvia</taxon>
        <taxon>Autobranchia</taxon>
        <taxon>Pteriomorphia</taxon>
        <taxon>Ostreida</taxon>
        <taxon>Ostreoidea</taxon>
        <taxon>Ostreidae</taxon>
        <taxon>Crassostrea</taxon>
    </lineage>
</organism>
<proteinExistence type="predicted"/>
<dbReference type="FunFam" id="1.10.150.60:FF:000015">
    <property type="entry name" value="AT-rich interactive domain-containing protein 5B"/>
    <property type="match status" value="1"/>
</dbReference>
<sequence>MDEQNVEKCGSAIGEHASNTFYKAIKFSKNGRERILTLGEFFYIQITKLRDVCVGELQMIWTNKQDENQLICSVRLYLLPEHTDSGREEEHGEDEILGMSEKLILKASDLVPLLVENVTWTFGRPLYQEEETAPHKEEFRNIFVCNKKGLNFADVEKEKEKIGDNGDLTSTPLTILSFAQYCRYRTVLKRLENMVDKWLRNAIICAIGGIVTKSKNARIMFCKTTVDVPELDELEIRCDHLAPSLKGRPRKKKSLTRSDSDSYETSSDISTPEGKRDVLTGKRESALRNGLKFDNSQVSAEEQEFLFNLHRFMKKRNTPICRIPSLGFKQVDLYFFYSYAQKLGGYEMVTQKRLWKHLYDKLGGNPGSTSAATCTRRHYEKLLLPYERFDKGRNIEKKQSKHLKDEPNCKDKEDNSSEALTEDSFSKPRRRFKTTLTLRQRAEQWEHLRKLKERQKAIKGRKPGRPRTVKNLLDSSEKEKTQALAFTGIKTEALSREGEPGSPLVQDQGLVKVKEESESVSDSESHAQTVFSQSKLFQQNSMQGSSSASMNHSQAMERGVPNLPVHQAAMFYPQTFVPLGGLHHLGLPIMNQLPMGMPRFYNHPATSEKQQSYRPNILRNSQKTPQEIRSIHHASSKPSGYPLSKSVDTAPSRQSVSLSSASSSRSSPKSLMVPPAHSNGLKRSFSSNHPHITNASATNFANKSLLFDFESPKRPKLDITALNKSECTEEPTDLSMKTLKRKESSETIERNGTPSRESPEYLGKRERSPTPSHPPVQSSPAGTDTLSDIPHSVFSKHPSAVFRTSDPLSGNMVDLSKGPASSSHSQEGPKSMKLEEKSQEFRPSKSAIRGPESFSAGMKAGFPELPPGMVHPAFLRPMMHHSVPMPQGGYFPIPLQLQQLYQAQLRASAAYDGLLQRDHSSFSNVPLPMFVPQMPLYSQRDKK</sequence>
<feature type="region of interest" description="Disordered" evidence="4">
    <location>
        <begin position="620"/>
        <end position="690"/>
    </location>
</feature>
<keyword evidence="2" id="KW-0804">Transcription</keyword>
<feature type="region of interest" description="Disordered" evidence="4">
    <location>
        <begin position="246"/>
        <end position="279"/>
    </location>
</feature>
<feature type="region of interest" description="Disordered" evidence="4">
    <location>
        <begin position="397"/>
        <end position="426"/>
    </location>
</feature>
<dbReference type="InterPro" id="IPR051232">
    <property type="entry name" value="ARID/SWI1_ChromRemod"/>
</dbReference>
<dbReference type="Proteomes" id="UP000694844">
    <property type="component" value="Chromosome 6"/>
</dbReference>
<dbReference type="InterPro" id="IPR036431">
    <property type="entry name" value="ARID_dom_sf"/>
</dbReference>
<dbReference type="Gene3D" id="1.10.150.60">
    <property type="entry name" value="ARID DNA-binding domain"/>
    <property type="match status" value="1"/>
</dbReference>
<dbReference type="PROSITE" id="PS51011">
    <property type="entry name" value="ARID"/>
    <property type="match status" value="1"/>
</dbReference>
<dbReference type="SMART" id="SM01014">
    <property type="entry name" value="ARID"/>
    <property type="match status" value="1"/>
</dbReference>
<feature type="compositionally biased region" description="Basic and acidic residues" evidence="4">
    <location>
        <begin position="757"/>
        <end position="768"/>
    </location>
</feature>
<dbReference type="RefSeq" id="XP_022286413.1">
    <property type="nucleotide sequence ID" value="XM_022430705.1"/>
</dbReference>
<keyword evidence="3" id="KW-0539">Nucleus</keyword>
<feature type="compositionally biased region" description="Polar residues" evidence="4">
    <location>
        <begin position="819"/>
        <end position="828"/>
    </location>
</feature>
<evidence type="ECO:0000256" key="2">
    <source>
        <dbReference type="ARBA" id="ARBA00023163"/>
    </source>
</evidence>
<dbReference type="PANTHER" id="PTHR13964">
    <property type="entry name" value="RBP-RELATED"/>
    <property type="match status" value="1"/>
</dbReference>
<name>A0A8B8A6Y2_CRAVI</name>
<evidence type="ECO:0000313" key="7">
    <source>
        <dbReference type="RefSeq" id="XP_022286413.1"/>
    </source>
</evidence>
<protein>
    <submittedName>
        <fullName evidence="7">AT-rich interactive domain-containing protein 5B-like isoform X1</fullName>
    </submittedName>
</protein>
<feature type="compositionally biased region" description="Polar residues" evidence="4">
    <location>
        <begin position="775"/>
        <end position="786"/>
    </location>
</feature>
<dbReference type="PANTHER" id="PTHR13964:SF44">
    <property type="entry name" value="ARID DOMAIN-CONTAINING PROTEIN"/>
    <property type="match status" value="1"/>
</dbReference>
<dbReference type="SMART" id="SM00501">
    <property type="entry name" value="BRIGHT"/>
    <property type="match status" value="1"/>
</dbReference>
<dbReference type="AlphaFoldDB" id="A0A8B8A6Y2"/>